<proteinExistence type="predicted"/>
<dbReference type="InterPro" id="IPR050502">
    <property type="entry name" value="Euk_RNA-bind_prot"/>
</dbReference>
<organism evidence="7 9">
    <name type="scientific">Austrofundulus limnaeus</name>
    <name type="common">Annual killifish</name>
    <dbReference type="NCBI Taxonomy" id="52670"/>
    <lineage>
        <taxon>Eukaryota</taxon>
        <taxon>Metazoa</taxon>
        <taxon>Chordata</taxon>
        <taxon>Craniata</taxon>
        <taxon>Vertebrata</taxon>
        <taxon>Euteleostomi</taxon>
        <taxon>Actinopterygii</taxon>
        <taxon>Neopterygii</taxon>
        <taxon>Teleostei</taxon>
        <taxon>Neoteleostei</taxon>
        <taxon>Acanthomorphata</taxon>
        <taxon>Ovalentaria</taxon>
        <taxon>Atherinomorphae</taxon>
        <taxon>Cyprinodontiformes</taxon>
        <taxon>Rivulidae</taxon>
        <taxon>Austrofundulus</taxon>
    </lineage>
</organism>
<sequence>MVKLFIGNLTTSTTVEELRELFEKYGTVTECDIVKNFGFVHLSSMSEAKEAIKNLHQMELHGSNMNVLLSKEKPKAYTKLHITNLSEDVSAEQLRAQFEEFGTVLECAIVKNYAFVHMERMEDAKEAISKLDNRAFKGKLMKVQLSTSRLRTAPGMGDHKGCFVCGKHGHWSKNCPVDRDGDGARSGSSRIPPRGMPPPQAADYMSNPEYSWPSYSGRPPLPPPPRPPPLPPPPPIHRFGGYGSDLRYRYPSRALGVYTDRSLYDRDRLYSSVDYYEKYRAMPYASTYLEARRMSHIPPPPPLPPPPPAASLSKLSSSAAPYERQRLSPPSAAAVYYTQEYSAIEQAPASSATYSYERTRLSPEAGSRSAYPVLRPKNPYAAQRYAPY</sequence>
<dbReference type="Pfam" id="PF00098">
    <property type="entry name" value="zf-CCHC"/>
    <property type="match status" value="1"/>
</dbReference>
<dbReference type="SMART" id="SM00360">
    <property type="entry name" value="RRM"/>
    <property type="match status" value="2"/>
</dbReference>
<dbReference type="SUPFAM" id="SSF54928">
    <property type="entry name" value="RNA-binding domain, RBD"/>
    <property type="match status" value="2"/>
</dbReference>
<evidence type="ECO:0000256" key="1">
    <source>
        <dbReference type="ARBA" id="ARBA00022884"/>
    </source>
</evidence>
<keyword evidence="7" id="KW-1185">Reference proteome</keyword>
<evidence type="ECO:0000313" key="7">
    <source>
        <dbReference type="Proteomes" id="UP000192220"/>
    </source>
</evidence>
<dbReference type="OrthoDB" id="79941at2759"/>
<keyword evidence="2" id="KW-0479">Metal-binding</keyword>
<evidence type="ECO:0000313" key="8">
    <source>
        <dbReference type="RefSeq" id="XP_013877030.1"/>
    </source>
</evidence>
<keyword evidence="1 3" id="KW-0694">RNA-binding</keyword>
<evidence type="ECO:0000259" key="5">
    <source>
        <dbReference type="PROSITE" id="PS50102"/>
    </source>
</evidence>
<feature type="compositionally biased region" description="Pro residues" evidence="4">
    <location>
        <begin position="219"/>
        <end position="236"/>
    </location>
</feature>
<reference evidence="8 9" key="1">
    <citation type="submission" date="2025-04" db="UniProtKB">
        <authorList>
            <consortium name="RefSeq"/>
        </authorList>
    </citation>
    <scope>IDENTIFICATION</scope>
    <source>
        <strain evidence="8 9">Quisiro</strain>
        <tissue evidence="8 9">Liver</tissue>
    </source>
</reference>
<evidence type="ECO:0000259" key="6">
    <source>
        <dbReference type="PROSITE" id="PS50158"/>
    </source>
</evidence>
<dbReference type="PROSITE" id="PS50158">
    <property type="entry name" value="ZF_CCHC"/>
    <property type="match status" value="1"/>
</dbReference>
<dbReference type="Gene3D" id="4.10.60.10">
    <property type="entry name" value="Zinc finger, CCHC-type"/>
    <property type="match status" value="1"/>
</dbReference>
<feature type="domain" description="RRM" evidence="5">
    <location>
        <begin position="2"/>
        <end position="72"/>
    </location>
</feature>
<dbReference type="AlphaFoldDB" id="A0A2I4CAL1"/>
<feature type="compositionally biased region" description="Low complexity" evidence="4">
    <location>
        <begin position="310"/>
        <end position="321"/>
    </location>
</feature>
<dbReference type="GO" id="GO:0003729">
    <property type="term" value="F:mRNA binding"/>
    <property type="evidence" value="ECO:0007669"/>
    <property type="project" value="TreeGrafter"/>
</dbReference>
<feature type="region of interest" description="Disordered" evidence="4">
    <location>
        <begin position="175"/>
        <end position="238"/>
    </location>
</feature>
<dbReference type="SMART" id="SM00343">
    <property type="entry name" value="ZnF_C2HC"/>
    <property type="match status" value="1"/>
</dbReference>
<dbReference type="GO" id="GO:0008270">
    <property type="term" value="F:zinc ion binding"/>
    <property type="evidence" value="ECO:0007669"/>
    <property type="project" value="UniProtKB-KW"/>
</dbReference>
<evidence type="ECO:0000256" key="2">
    <source>
        <dbReference type="PROSITE-ProRule" id="PRU00047"/>
    </source>
</evidence>
<gene>
    <name evidence="8 9" type="primary">LOC106526861</name>
</gene>
<dbReference type="PROSITE" id="PS50102">
    <property type="entry name" value="RRM"/>
    <property type="match status" value="2"/>
</dbReference>
<feature type="region of interest" description="Disordered" evidence="4">
    <location>
        <begin position="296"/>
        <end position="326"/>
    </location>
</feature>
<feature type="domain" description="CCHC-type" evidence="6">
    <location>
        <begin position="162"/>
        <end position="176"/>
    </location>
</feature>
<protein>
    <submittedName>
        <fullName evidence="8 9">RNA-binding protein 4.1-like</fullName>
    </submittedName>
</protein>
<accession>A0A2I4CAL1</accession>
<dbReference type="Gene3D" id="3.30.70.330">
    <property type="match status" value="2"/>
</dbReference>
<dbReference type="KEGG" id="alim:106526861"/>
<evidence type="ECO:0000256" key="4">
    <source>
        <dbReference type="SAM" id="MobiDB-lite"/>
    </source>
</evidence>
<feature type="domain" description="RRM" evidence="5">
    <location>
        <begin position="78"/>
        <end position="148"/>
    </location>
</feature>
<dbReference type="InterPro" id="IPR035979">
    <property type="entry name" value="RBD_domain_sf"/>
</dbReference>
<dbReference type="InterPro" id="IPR012677">
    <property type="entry name" value="Nucleotide-bd_a/b_plait_sf"/>
</dbReference>
<keyword evidence="2" id="KW-0863">Zinc-finger</keyword>
<evidence type="ECO:0000256" key="3">
    <source>
        <dbReference type="PROSITE-ProRule" id="PRU00176"/>
    </source>
</evidence>
<dbReference type="InterPro" id="IPR001878">
    <property type="entry name" value="Znf_CCHC"/>
</dbReference>
<dbReference type="InterPro" id="IPR000504">
    <property type="entry name" value="RRM_dom"/>
</dbReference>
<dbReference type="RefSeq" id="XP_013877031.1">
    <property type="nucleotide sequence ID" value="XM_014021577.1"/>
</dbReference>
<dbReference type="GO" id="GO:0005634">
    <property type="term" value="C:nucleus"/>
    <property type="evidence" value="ECO:0007669"/>
    <property type="project" value="TreeGrafter"/>
</dbReference>
<dbReference type="RefSeq" id="XP_013877030.1">
    <property type="nucleotide sequence ID" value="XM_014021576.1"/>
</dbReference>
<feature type="compositionally biased region" description="Pro residues" evidence="4">
    <location>
        <begin position="297"/>
        <end position="309"/>
    </location>
</feature>
<dbReference type="Pfam" id="PF00076">
    <property type="entry name" value="RRM_1"/>
    <property type="match status" value="2"/>
</dbReference>
<evidence type="ECO:0000313" key="9">
    <source>
        <dbReference type="RefSeq" id="XP_013877031.1"/>
    </source>
</evidence>
<dbReference type="CDD" id="cd12343">
    <property type="entry name" value="RRM1_2_CoAA_like"/>
    <property type="match status" value="1"/>
</dbReference>
<keyword evidence="2" id="KW-0862">Zinc</keyword>
<name>A0A2I4CAL1_AUSLI</name>
<dbReference type="Proteomes" id="UP000192220">
    <property type="component" value="Unplaced"/>
</dbReference>
<dbReference type="PANTHER" id="PTHR48025">
    <property type="entry name" value="OS02G0815200 PROTEIN"/>
    <property type="match status" value="1"/>
</dbReference>
<dbReference type="PANTHER" id="PTHR48025:SF1">
    <property type="entry name" value="RRM DOMAIN-CONTAINING PROTEIN"/>
    <property type="match status" value="1"/>
</dbReference>
<dbReference type="GeneID" id="106526861"/>